<reference evidence="1 2" key="1">
    <citation type="submission" date="2020-08" db="EMBL/GenBank/DDBJ databases">
        <title>Genomic Encyclopedia of Type Strains, Phase III (KMG-III): the genomes of soil and plant-associated and newly described type strains.</title>
        <authorList>
            <person name="Whitman W."/>
        </authorList>
    </citation>
    <scope>NUCLEOTIDE SEQUENCE [LARGE SCALE GENOMIC DNA]</scope>
    <source>
        <strain evidence="1 2">CECT 3313</strain>
    </source>
</reference>
<comment type="caution">
    <text evidence="1">The sequence shown here is derived from an EMBL/GenBank/DDBJ whole genome shotgun (WGS) entry which is preliminary data.</text>
</comment>
<dbReference type="AlphaFoldDB" id="A0A7W9Q2G6"/>
<keyword evidence="2" id="KW-1185">Reference proteome</keyword>
<protein>
    <submittedName>
        <fullName evidence="1">Uncharacterized protein</fullName>
    </submittedName>
</protein>
<gene>
    <name evidence="1" type="ORF">FHS34_007845</name>
</gene>
<dbReference type="EMBL" id="JACHJK010000024">
    <property type="protein sequence ID" value="MBB5932335.1"/>
    <property type="molecule type" value="Genomic_DNA"/>
</dbReference>
<dbReference type="RefSeq" id="WP_184974541.1">
    <property type="nucleotide sequence ID" value="NZ_BAAAWF010000065.1"/>
</dbReference>
<name>A0A7W9Q2G6_9ACTN</name>
<accession>A0A7W9Q2G6</accession>
<sequence length="54" mass="5903">MSIQDRARLIAAYIDADPEQRRLIRDHAVAVDSVTPLGPRLVDELDGLHLPAAA</sequence>
<organism evidence="1 2">
    <name type="scientific">Streptomyces echinatus</name>
    <dbReference type="NCBI Taxonomy" id="67293"/>
    <lineage>
        <taxon>Bacteria</taxon>
        <taxon>Bacillati</taxon>
        <taxon>Actinomycetota</taxon>
        <taxon>Actinomycetes</taxon>
        <taxon>Kitasatosporales</taxon>
        <taxon>Streptomycetaceae</taxon>
        <taxon>Streptomyces</taxon>
    </lineage>
</organism>
<dbReference type="Proteomes" id="UP000585836">
    <property type="component" value="Unassembled WGS sequence"/>
</dbReference>
<evidence type="ECO:0000313" key="1">
    <source>
        <dbReference type="EMBL" id="MBB5932335.1"/>
    </source>
</evidence>
<evidence type="ECO:0000313" key="2">
    <source>
        <dbReference type="Proteomes" id="UP000585836"/>
    </source>
</evidence>
<proteinExistence type="predicted"/>